<protein>
    <recommendedName>
        <fullName evidence="1">Putative restriction endonuclease domain-containing protein</fullName>
    </recommendedName>
</protein>
<dbReference type="CDD" id="cd06260">
    <property type="entry name" value="DUF820-like"/>
    <property type="match status" value="1"/>
</dbReference>
<dbReference type="Proteomes" id="UP000319976">
    <property type="component" value="Chromosome"/>
</dbReference>
<dbReference type="PANTHER" id="PTHR34107">
    <property type="entry name" value="SLL0198 PROTEIN-RELATED"/>
    <property type="match status" value="1"/>
</dbReference>
<dbReference type="SUPFAM" id="SSF52980">
    <property type="entry name" value="Restriction endonuclease-like"/>
    <property type="match status" value="1"/>
</dbReference>
<evidence type="ECO:0000313" key="2">
    <source>
        <dbReference type="EMBL" id="QDT66296.1"/>
    </source>
</evidence>
<dbReference type="PANTHER" id="PTHR34107:SF4">
    <property type="entry name" value="SLL1222 PROTEIN"/>
    <property type="match status" value="1"/>
</dbReference>
<evidence type="ECO:0000313" key="3">
    <source>
        <dbReference type="Proteomes" id="UP000319976"/>
    </source>
</evidence>
<dbReference type="Gene3D" id="3.90.1570.10">
    <property type="entry name" value="tt1808, chain A"/>
    <property type="match status" value="1"/>
</dbReference>
<dbReference type="InterPro" id="IPR008538">
    <property type="entry name" value="Uma2"/>
</dbReference>
<feature type="domain" description="Putative restriction endonuclease" evidence="1">
    <location>
        <begin position="18"/>
        <end position="179"/>
    </location>
</feature>
<evidence type="ECO:0000259" key="1">
    <source>
        <dbReference type="Pfam" id="PF05685"/>
    </source>
</evidence>
<dbReference type="OrthoDB" id="273336at2"/>
<name>A0A517TD52_9PLAN</name>
<keyword evidence="3" id="KW-1185">Reference proteome</keyword>
<dbReference type="EMBL" id="CP036316">
    <property type="protein sequence ID" value="QDT66296.1"/>
    <property type="molecule type" value="Genomic_DNA"/>
</dbReference>
<proteinExistence type="predicted"/>
<dbReference type="Pfam" id="PF05685">
    <property type="entry name" value="Uma2"/>
    <property type="match status" value="1"/>
</dbReference>
<accession>A0A517TD52</accession>
<gene>
    <name evidence="2" type="ORF">V22_35610</name>
</gene>
<dbReference type="InterPro" id="IPR011335">
    <property type="entry name" value="Restrct_endonuc-II-like"/>
</dbReference>
<reference evidence="2 3" key="1">
    <citation type="submission" date="2019-02" db="EMBL/GenBank/DDBJ databases">
        <title>Deep-cultivation of Planctomycetes and their phenomic and genomic characterization uncovers novel biology.</title>
        <authorList>
            <person name="Wiegand S."/>
            <person name="Jogler M."/>
            <person name="Boedeker C."/>
            <person name="Pinto D."/>
            <person name="Vollmers J."/>
            <person name="Rivas-Marin E."/>
            <person name="Kohn T."/>
            <person name="Peeters S.H."/>
            <person name="Heuer A."/>
            <person name="Rast P."/>
            <person name="Oberbeckmann S."/>
            <person name="Bunk B."/>
            <person name="Jeske O."/>
            <person name="Meyerdierks A."/>
            <person name="Storesund J.E."/>
            <person name="Kallscheuer N."/>
            <person name="Luecker S."/>
            <person name="Lage O.M."/>
            <person name="Pohl T."/>
            <person name="Merkel B.J."/>
            <person name="Hornburger P."/>
            <person name="Mueller R.-W."/>
            <person name="Bruemmer F."/>
            <person name="Labrenz M."/>
            <person name="Spormann A.M."/>
            <person name="Op den Camp H."/>
            <person name="Overmann J."/>
            <person name="Amann R."/>
            <person name="Jetten M.S.M."/>
            <person name="Mascher T."/>
            <person name="Medema M.H."/>
            <person name="Devos D.P."/>
            <person name="Kaster A.-K."/>
            <person name="Ovreas L."/>
            <person name="Rohde M."/>
            <person name="Galperin M.Y."/>
            <person name="Jogler C."/>
        </authorList>
    </citation>
    <scope>NUCLEOTIDE SEQUENCE [LARGE SCALE GENOMIC DNA]</scope>
    <source>
        <strain evidence="2 3">V22</strain>
    </source>
</reference>
<dbReference type="AlphaFoldDB" id="A0A517TD52"/>
<dbReference type="InterPro" id="IPR012296">
    <property type="entry name" value="Nuclease_put_TT1808"/>
</dbReference>
<organism evidence="2 3">
    <name type="scientific">Calycomorphotria hydatis</name>
    <dbReference type="NCBI Taxonomy" id="2528027"/>
    <lineage>
        <taxon>Bacteria</taxon>
        <taxon>Pseudomonadati</taxon>
        <taxon>Planctomycetota</taxon>
        <taxon>Planctomycetia</taxon>
        <taxon>Planctomycetales</taxon>
        <taxon>Planctomycetaceae</taxon>
        <taxon>Calycomorphotria</taxon>
    </lineage>
</organism>
<dbReference type="KEGG" id="chya:V22_35610"/>
<dbReference type="RefSeq" id="WP_145265277.1">
    <property type="nucleotide sequence ID" value="NZ_CP036316.1"/>
</dbReference>
<sequence length="191" mass="21128">MSLKSTLLTADEFAAQRPSLPDGNWTELVQGAVATLYPPEPVHGTVVMNLSKAIAEMVRPEESIEKVACFDLGICTETSPDTVRFPAVSIFEGVSPFELTDQTLTSMTPLSVMHVASDASRRANCAERVVEFHQAGVREVWIIDPNEQAVTLLETTQPPRVFREGQRIGGDVWPELELLVDDLFAEPGWYR</sequence>